<reference evidence="3 4" key="1">
    <citation type="submission" date="2006-03" db="EMBL/GenBank/DDBJ databases">
        <title>Complete sequence of Methylobacillus flagellatus KT.</title>
        <authorList>
            <consortium name="US DOE Joint Genome Institute"/>
            <person name="Copeland A."/>
            <person name="Lucas S."/>
            <person name="Lapidus A."/>
            <person name="Barry K."/>
            <person name="Detter J.C."/>
            <person name="Glavina del Rio T."/>
            <person name="Hammon N."/>
            <person name="Israni S."/>
            <person name="Dalin E."/>
            <person name="Tice H."/>
            <person name="Pitluck S."/>
            <person name="Brettin T."/>
            <person name="Bruce D."/>
            <person name="Han C."/>
            <person name="Tapia R."/>
            <person name="Saunders E."/>
            <person name="Gilna P."/>
            <person name="Schmutz J."/>
            <person name="Larimer F."/>
            <person name="Land M."/>
            <person name="Kyrpides N."/>
            <person name="Anderson I."/>
            <person name="Richardson P."/>
        </authorList>
    </citation>
    <scope>NUCLEOTIDE SEQUENCE [LARGE SCALE GENOMIC DNA]</scope>
    <source>
        <strain evidence="4">KT / ATCC 51484 / DSM 6875</strain>
    </source>
</reference>
<accession>Q1H0I8</accession>
<feature type="compositionally biased region" description="Acidic residues" evidence="1">
    <location>
        <begin position="95"/>
        <end position="105"/>
    </location>
</feature>
<dbReference type="STRING" id="265072.Mfla_1731"/>
<dbReference type="InterPro" id="IPR011008">
    <property type="entry name" value="Dimeric_a/b-barrel"/>
</dbReference>
<evidence type="ECO:0000313" key="3">
    <source>
        <dbReference type="EMBL" id="ABE49999.1"/>
    </source>
</evidence>
<keyword evidence="4" id="KW-1185">Reference proteome</keyword>
<dbReference type="eggNOG" id="COG2329">
    <property type="taxonomic scope" value="Bacteria"/>
</dbReference>
<dbReference type="OrthoDB" id="9798157at2"/>
<proteinExistence type="predicted"/>
<keyword evidence="3" id="KW-0503">Monooxygenase</keyword>
<dbReference type="HOGENOM" id="CLU_156590_2_0_4"/>
<name>Q1H0I8_METFK</name>
<evidence type="ECO:0000259" key="2">
    <source>
        <dbReference type="Pfam" id="PF03992"/>
    </source>
</evidence>
<dbReference type="RefSeq" id="WP_011479953.1">
    <property type="nucleotide sequence ID" value="NC_007947.1"/>
</dbReference>
<gene>
    <name evidence="3" type="ordered locus">Mfla_1731</name>
</gene>
<protein>
    <submittedName>
        <fullName evidence="3">Antibiotic biosynthesis monooxygenase</fullName>
    </submittedName>
</protein>
<dbReference type="Gene3D" id="3.30.70.100">
    <property type="match status" value="1"/>
</dbReference>
<dbReference type="Pfam" id="PF03992">
    <property type="entry name" value="ABM"/>
    <property type="match status" value="1"/>
</dbReference>
<dbReference type="EMBL" id="CP000284">
    <property type="protein sequence ID" value="ABE49999.1"/>
    <property type="molecule type" value="Genomic_DNA"/>
</dbReference>
<evidence type="ECO:0000313" key="4">
    <source>
        <dbReference type="Proteomes" id="UP000002440"/>
    </source>
</evidence>
<dbReference type="Proteomes" id="UP000002440">
    <property type="component" value="Chromosome"/>
</dbReference>
<sequence>MIYEIALLPVHKEYVERFSCAFAEVALLLSRAKGYGGHLLARGVETPELFNLIVRWESLEDHTPGFEASEDHLTFMTGLQKYFSEEPRVYHIEGEGESFDTDDDMSSAVRTGNASASRGLWR</sequence>
<feature type="domain" description="ABM" evidence="2">
    <location>
        <begin position="1"/>
        <end position="76"/>
    </location>
</feature>
<organism evidence="3 4">
    <name type="scientific">Methylobacillus flagellatus (strain ATCC 51484 / DSM 6875 / VKM B-1610 / KT)</name>
    <dbReference type="NCBI Taxonomy" id="265072"/>
    <lineage>
        <taxon>Bacteria</taxon>
        <taxon>Pseudomonadati</taxon>
        <taxon>Pseudomonadota</taxon>
        <taxon>Betaproteobacteria</taxon>
        <taxon>Nitrosomonadales</taxon>
        <taxon>Methylophilaceae</taxon>
        <taxon>Methylobacillus</taxon>
    </lineage>
</organism>
<feature type="region of interest" description="Disordered" evidence="1">
    <location>
        <begin position="95"/>
        <end position="122"/>
    </location>
</feature>
<dbReference type="GO" id="GO:0004497">
    <property type="term" value="F:monooxygenase activity"/>
    <property type="evidence" value="ECO:0007669"/>
    <property type="project" value="UniProtKB-KW"/>
</dbReference>
<dbReference type="KEGG" id="mfa:Mfla_1731"/>
<dbReference type="SUPFAM" id="SSF54909">
    <property type="entry name" value="Dimeric alpha+beta barrel"/>
    <property type="match status" value="1"/>
</dbReference>
<dbReference type="InterPro" id="IPR007138">
    <property type="entry name" value="ABM_dom"/>
</dbReference>
<keyword evidence="3" id="KW-0560">Oxidoreductase</keyword>
<dbReference type="AlphaFoldDB" id="Q1H0I8"/>
<evidence type="ECO:0000256" key="1">
    <source>
        <dbReference type="SAM" id="MobiDB-lite"/>
    </source>
</evidence>